<reference evidence="2" key="1">
    <citation type="submission" date="2023-03" db="EMBL/GenBank/DDBJ databases">
        <title>Selenobaculum gbiensis gen. nov. sp. nov., a new bacterium isolated from the gut microbiota of IBD patient.</title>
        <authorList>
            <person name="Yeo S."/>
            <person name="Park H."/>
            <person name="Huh C.S."/>
        </authorList>
    </citation>
    <scope>NUCLEOTIDE SEQUENCE</scope>
    <source>
        <strain evidence="2">ICN-92133</strain>
    </source>
</reference>
<dbReference type="Proteomes" id="UP001243623">
    <property type="component" value="Chromosome"/>
</dbReference>
<dbReference type="EMBL" id="CP120678">
    <property type="protein sequence ID" value="WIW70958.1"/>
    <property type="molecule type" value="Genomic_DNA"/>
</dbReference>
<dbReference type="RefSeq" id="WP_147667145.1">
    <property type="nucleotide sequence ID" value="NZ_CP120678.1"/>
</dbReference>
<keyword evidence="3" id="KW-1185">Reference proteome</keyword>
<dbReference type="SUPFAM" id="SSF110710">
    <property type="entry name" value="TTHA0583/YokD-like"/>
    <property type="match status" value="1"/>
</dbReference>
<dbReference type="KEGG" id="sgbi:P3F81_01135"/>
<dbReference type="InterPro" id="IPR028345">
    <property type="entry name" value="Antibiotic_NAT-like"/>
</dbReference>
<dbReference type="AlphaFoldDB" id="A0A9Y2AJ42"/>
<evidence type="ECO:0000313" key="3">
    <source>
        <dbReference type="Proteomes" id="UP001243623"/>
    </source>
</evidence>
<evidence type="ECO:0000256" key="1">
    <source>
        <dbReference type="HAMAP-Rule" id="MF_00800"/>
    </source>
</evidence>
<protein>
    <recommendedName>
        <fullName evidence="1">UPF0340 protein P3F81_01135</fullName>
    </recommendedName>
</protein>
<dbReference type="HAMAP" id="MF_00800">
    <property type="entry name" value="UPF0340"/>
    <property type="match status" value="1"/>
</dbReference>
<organism evidence="2 3">
    <name type="scientific">Selenobaculum gibii</name>
    <dbReference type="NCBI Taxonomy" id="3054208"/>
    <lineage>
        <taxon>Bacteria</taxon>
        <taxon>Bacillati</taxon>
        <taxon>Bacillota</taxon>
        <taxon>Negativicutes</taxon>
        <taxon>Selenomonadales</taxon>
        <taxon>Selenomonadaceae</taxon>
        <taxon>Selenobaculum</taxon>
    </lineage>
</organism>
<evidence type="ECO:0000313" key="2">
    <source>
        <dbReference type="EMBL" id="WIW70958.1"/>
    </source>
</evidence>
<accession>A0A9Y2AJ42</accession>
<dbReference type="NCBIfam" id="TIGR01440">
    <property type="entry name" value="TIGR01440 family protein"/>
    <property type="match status" value="1"/>
</dbReference>
<dbReference type="Pfam" id="PF04260">
    <property type="entry name" value="DUF436"/>
    <property type="match status" value="1"/>
</dbReference>
<comment type="similarity">
    <text evidence="1">Belongs to the UPF0340 family.</text>
</comment>
<dbReference type="Gene3D" id="3.40.50.10360">
    <property type="entry name" value="Hypothetical protein TT1679"/>
    <property type="match status" value="1"/>
</dbReference>
<gene>
    <name evidence="2" type="ORF">P3F81_01135</name>
</gene>
<dbReference type="InterPro" id="IPR006340">
    <property type="entry name" value="DUF436"/>
</dbReference>
<name>A0A9Y2AJ42_9FIRM</name>
<dbReference type="PIRSF" id="PIRSF007510">
    <property type="entry name" value="UCP007510"/>
    <property type="match status" value="1"/>
</dbReference>
<sequence>MDLEEIRLQAKSALEELISIAGLKRGQILVIGCSTSEVIGSIIGTAGSKEVAAVLMKSFREICDTYGIYLAIQCCEHLNRALIVESEVAEKYQLEIVSVVPVAHAGGSLGQRAMEEFCDPVVVETISAHAGLDIGATLIGMHLKHVAVPVRLQIRQIGQAILIAARTRPKFIGGSRAVYKKFDDR</sequence>
<proteinExistence type="inferred from homology"/>